<name>A0A5E4CUC9_MARMO</name>
<proteinExistence type="predicted"/>
<dbReference type="EMBL" id="WJEC01006486">
    <property type="protein sequence ID" value="KAF7472685.1"/>
    <property type="molecule type" value="Genomic_DNA"/>
</dbReference>
<evidence type="ECO:0000256" key="1">
    <source>
        <dbReference type="SAM" id="MobiDB-lite"/>
    </source>
</evidence>
<organism evidence="4 5">
    <name type="scientific">Marmota monax</name>
    <name type="common">Woodchuck</name>
    <dbReference type="NCBI Taxonomy" id="9995"/>
    <lineage>
        <taxon>Eukaryota</taxon>
        <taxon>Metazoa</taxon>
        <taxon>Chordata</taxon>
        <taxon>Craniata</taxon>
        <taxon>Vertebrata</taxon>
        <taxon>Euteleostomi</taxon>
        <taxon>Mammalia</taxon>
        <taxon>Eutheria</taxon>
        <taxon>Euarchontoglires</taxon>
        <taxon>Glires</taxon>
        <taxon>Rodentia</taxon>
        <taxon>Sciuromorpha</taxon>
        <taxon>Sciuridae</taxon>
        <taxon>Xerinae</taxon>
        <taxon>Marmotini</taxon>
        <taxon>Marmota</taxon>
    </lineage>
</organism>
<accession>A0A5E4CUC9</accession>
<dbReference type="PANTHER" id="PTHR40142:SF1">
    <property type="entry name" value="BPI FOLD CONTAINING FAMILY B, MEMBER 9B-RELATED"/>
    <property type="match status" value="1"/>
</dbReference>
<protein>
    <submittedName>
        <fullName evidence="4">Uncharacterized protein</fullName>
    </submittedName>
</protein>
<evidence type="ECO:0000313" key="3">
    <source>
        <dbReference type="EMBL" id="KAF7472685.1"/>
    </source>
</evidence>
<dbReference type="InterPro" id="IPR034433">
    <property type="entry name" value="Vomeromodulin"/>
</dbReference>
<dbReference type="AlphaFoldDB" id="A0A5E4CUC9"/>
<dbReference type="Proteomes" id="UP000335636">
    <property type="component" value="Unassembled WGS sequence"/>
</dbReference>
<evidence type="ECO:0000313" key="5">
    <source>
        <dbReference type="Proteomes" id="UP000335636"/>
    </source>
</evidence>
<feature type="signal peptide" evidence="2">
    <location>
        <begin position="1"/>
        <end position="17"/>
    </location>
</feature>
<dbReference type="Proteomes" id="UP000662637">
    <property type="component" value="Unassembled WGS sequence"/>
</dbReference>
<evidence type="ECO:0000313" key="4">
    <source>
        <dbReference type="EMBL" id="VTJ85403.1"/>
    </source>
</evidence>
<evidence type="ECO:0000256" key="2">
    <source>
        <dbReference type="SAM" id="SignalP"/>
    </source>
</evidence>
<feature type="compositionally biased region" description="Polar residues" evidence="1">
    <location>
        <begin position="34"/>
        <end position="62"/>
    </location>
</feature>
<reference evidence="4 5" key="1">
    <citation type="submission" date="2019-04" db="EMBL/GenBank/DDBJ databases">
        <authorList>
            <person name="Alioto T."/>
            <person name="Alioto T."/>
        </authorList>
    </citation>
    <scope>NUCLEOTIDE SEQUENCE [LARGE SCALE GENOMIC DNA]</scope>
</reference>
<keyword evidence="2" id="KW-0732">Signal</keyword>
<feature type="region of interest" description="Disordered" evidence="1">
    <location>
        <begin position="34"/>
        <end position="73"/>
    </location>
</feature>
<dbReference type="EMBL" id="CABDUW010002091">
    <property type="protein sequence ID" value="VTJ85403.1"/>
    <property type="molecule type" value="Genomic_DNA"/>
</dbReference>
<feature type="chain" id="PRO_5036140409" evidence="2">
    <location>
        <begin position="18"/>
        <end position="253"/>
    </location>
</feature>
<dbReference type="GO" id="GO:0007608">
    <property type="term" value="P:sensory perception of smell"/>
    <property type="evidence" value="ECO:0007669"/>
    <property type="project" value="InterPro"/>
</dbReference>
<feature type="compositionally biased region" description="Basic residues" evidence="1">
    <location>
        <begin position="63"/>
        <end position="73"/>
    </location>
</feature>
<sequence>MWTLWALAVVLAIKAGALDVPQVNTVLESLPVGQDSTSSLKSVPVSVSQPQAFRSPRVQRNSPPRKSRVGNAKGKCKSAVKYFVSSSKLDDYLNATLPPQIEKLLKCEDVNIAGIIGSALSVLGDSNLLSLLDVTSVLDIGGGGLGGILGKGGSGKPLDSLSQATGAVSNLLPLNQDILGGIVPGGPDKNPVKGLLDSTGVSGLQDPLSDVMKKANGLKESTQDLVKGALPPDVKDAVSGLLGNINLEELLLG</sequence>
<dbReference type="PANTHER" id="PTHR40142">
    <property type="entry name" value="BPI FOLD-CONTAINING FAMILY B, MEMBER 9B-RELATED"/>
    <property type="match status" value="1"/>
</dbReference>
<reference evidence="3" key="2">
    <citation type="submission" date="2020-08" db="EMBL/GenBank/DDBJ databases">
        <authorList>
            <person name="Shumante A."/>
            <person name="Zimin A.V."/>
            <person name="Puiu D."/>
            <person name="Salzberg S.L."/>
        </authorList>
    </citation>
    <scope>NUCLEOTIDE SEQUENCE</scope>
    <source>
        <strain evidence="3">WC2-LM</strain>
        <tissue evidence="3">Liver</tissue>
    </source>
</reference>
<keyword evidence="5" id="KW-1185">Reference proteome</keyword>
<gene>
    <name evidence="3" type="ORF">GHT09_016439</name>
    <name evidence="4" type="ORF">MONAX_5E036455</name>
</gene>